<dbReference type="EMBL" id="ML996088">
    <property type="protein sequence ID" value="KAF2151325.1"/>
    <property type="molecule type" value="Genomic_DNA"/>
</dbReference>
<feature type="signal peptide" evidence="2">
    <location>
        <begin position="1"/>
        <end position="28"/>
    </location>
</feature>
<dbReference type="AlphaFoldDB" id="A0A9P4IZG2"/>
<name>A0A9P4IZG2_9PEZI</name>
<proteinExistence type="predicted"/>
<gene>
    <name evidence="3" type="ORF">K461DRAFT_171028</name>
</gene>
<organism evidence="3 4">
    <name type="scientific">Myriangium duriaei CBS 260.36</name>
    <dbReference type="NCBI Taxonomy" id="1168546"/>
    <lineage>
        <taxon>Eukaryota</taxon>
        <taxon>Fungi</taxon>
        <taxon>Dikarya</taxon>
        <taxon>Ascomycota</taxon>
        <taxon>Pezizomycotina</taxon>
        <taxon>Dothideomycetes</taxon>
        <taxon>Dothideomycetidae</taxon>
        <taxon>Myriangiales</taxon>
        <taxon>Myriangiaceae</taxon>
        <taxon>Myriangium</taxon>
    </lineage>
</organism>
<keyword evidence="2" id="KW-0732">Signal</keyword>
<evidence type="ECO:0008006" key="5">
    <source>
        <dbReference type="Google" id="ProtNLM"/>
    </source>
</evidence>
<sequence>MSPGPRIWMRLWWMWMWMWMKDLRVCLARRTHRSQQAGWLELDSPAGYRVQALHTHSHTQSTKYLCNTTPGRPAASPGVALSVCPLCGNGRCSIPARHGTDMYCALVASLSRTGCLRTPISISQALARYTGLPRGTPSLPQRQPQRPGATRANLPTLVHSGTHWAADGPPSCSHESEQYTYSTGKTGRAATHM</sequence>
<evidence type="ECO:0000256" key="2">
    <source>
        <dbReference type="SAM" id="SignalP"/>
    </source>
</evidence>
<reference evidence="3" key="1">
    <citation type="journal article" date="2020" name="Stud. Mycol.">
        <title>101 Dothideomycetes genomes: a test case for predicting lifestyles and emergence of pathogens.</title>
        <authorList>
            <person name="Haridas S."/>
            <person name="Albert R."/>
            <person name="Binder M."/>
            <person name="Bloem J."/>
            <person name="Labutti K."/>
            <person name="Salamov A."/>
            <person name="Andreopoulos B."/>
            <person name="Baker S."/>
            <person name="Barry K."/>
            <person name="Bills G."/>
            <person name="Bluhm B."/>
            <person name="Cannon C."/>
            <person name="Castanera R."/>
            <person name="Culley D."/>
            <person name="Daum C."/>
            <person name="Ezra D."/>
            <person name="Gonzalez J."/>
            <person name="Henrissat B."/>
            <person name="Kuo A."/>
            <person name="Liang C."/>
            <person name="Lipzen A."/>
            <person name="Lutzoni F."/>
            <person name="Magnuson J."/>
            <person name="Mondo S."/>
            <person name="Nolan M."/>
            <person name="Ohm R."/>
            <person name="Pangilinan J."/>
            <person name="Park H.-J."/>
            <person name="Ramirez L."/>
            <person name="Alfaro M."/>
            <person name="Sun H."/>
            <person name="Tritt A."/>
            <person name="Yoshinaga Y."/>
            <person name="Zwiers L.-H."/>
            <person name="Turgeon B."/>
            <person name="Goodwin S."/>
            <person name="Spatafora J."/>
            <person name="Crous P."/>
            <person name="Grigoriev I."/>
        </authorList>
    </citation>
    <scope>NUCLEOTIDE SEQUENCE</scope>
    <source>
        <strain evidence="3">CBS 260.36</strain>
    </source>
</reference>
<protein>
    <recommendedName>
        <fullName evidence="5">Secreted protein</fullName>
    </recommendedName>
</protein>
<dbReference type="Proteomes" id="UP000799439">
    <property type="component" value="Unassembled WGS sequence"/>
</dbReference>
<keyword evidence="4" id="KW-1185">Reference proteome</keyword>
<feature type="chain" id="PRO_5040299152" description="Secreted protein" evidence="2">
    <location>
        <begin position="29"/>
        <end position="193"/>
    </location>
</feature>
<evidence type="ECO:0000313" key="3">
    <source>
        <dbReference type="EMBL" id="KAF2151325.1"/>
    </source>
</evidence>
<evidence type="ECO:0000256" key="1">
    <source>
        <dbReference type="SAM" id="MobiDB-lite"/>
    </source>
</evidence>
<feature type="region of interest" description="Disordered" evidence="1">
    <location>
        <begin position="132"/>
        <end position="193"/>
    </location>
</feature>
<comment type="caution">
    <text evidence="3">The sequence shown here is derived from an EMBL/GenBank/DDBJ whole genome shotgun (WGS) entry which is preliminary data.</text>
</comment>
<evidence type="ECO:0000313" key="4">
    <source>
        <dbReference type="Proteomes" id="UP000799439"/>
    </source>
</evidence>
<accession>A0A9P4IZG2</accession>